<feature type="compositionally biased region" description="Basic and acidic residues" evidence="1">
    <location>
        <begin position="46"/>
        <end position="55"/>
    </location>
</feature>
<accession>A0A560WHI3</accession>
<evidence type="ECO:0000256" key="1">
    <source>
        <dbReference type="SAM" id="MobiDB-lite"/>
    </source>
</evidence>
<organism evidence="2 3">
    <name type="scientific">Marihabitans asiaticum</name>
    <dbReference type="NCBI Taxonomy" id="415218"/>
    <lineage>
        <taxon>Bacteria</taxon>
        <taxon>Bacillati</taxon>
        <taxon>Actinomycetota</taxon>
        <taxon>Actinomycetes</taxon>
        <taxon>Micrococcales</taxon>
        <taxon>Intrasporangiaceae</taxon>
        <taxon>Marihabitans</taxon>
    </lineage>
</organism>
<feature type="region of interest" description="Disordered" evidence="1">
    <location>
        <begin position="173"/>
        <end position="205"/>
    </location>
</feature>
<sequence length="258" mass="27965">MGRCWRRWSTGQGPHRRRDPSRMPGGRCAARRSVPRPRSRWSYSTERPEADHARETGAGSASNPVASRSRAALRRRSDRAARDVRQGRAGRRPGEDGDRVPTGGKGGAVCGALYPVCAAGHDHPPVACQVGGKLDGDMLAVGVAAREPVIVSLSDSGPDRNDAAPILYYTNGSRSSSLSGRWASPGRRGSSRRSWPSPRGLTPNRNTTCMCGSRTSMDAEPLAQLRECCARLVQGHRLLHVRRAQKGSSHPNHPHHRP</sequence>
<comment type="caution">
    <text evidence="2">The sequence shown here is derived from an EMBL/GenBank/DDBJ whole genome shotgun (WGS) entry which is preliminary data.</text>
</comment>
<dbReference type="AlphaFoldDB" id="A0A560WHI3"/>
<dbReference type="Proteomes" id="UP000315628">
    <property type="component" value="Unassembled WGS sequence"/>
</dbReference>
<gene>
    <name evidence="2" type="ORF">FB557_0528</name>
</gene>
<proteinExistence type="predicted"/>
<dbReference type="EMBL" id="VIUW01000001">
    <property type="protein sequence ID" value="TWD16974.1"/>
    <property type="molecule type" value="Genomic_DNA"/>
</dbReference>
<reference evidence="2 3" key="1">
    <citation type="submission" date="2019-06" db="EMBL/GenBank/DDBJ databases">
        <title>Sequencing the genomes of 1000 actinobacteria strains.</title>
        <authorList>
            <person name="Klenk H.-P."/>
        </authorList>
    </citation>
    <scope>NUCLEOTIDE SEQUENCE [LARGE SCALE GENOMIC DNA]</scope>
    <source>
        <strain evidence="2 3">DSM 18935</strain>
    </source>
</reference>
<keyword evidence="3" id="KW-1185">Reference proteome</keyword>
<evidence type="ECO:0000313" key="3">
    <source>
        <dbReference type="Proteomes" id="UP000315628"/>
    </source>
</evidence>
<evidence type="ECO:0000313" key="2">
    <source>
        <dbReference type="EMBL" id="TWD16974.1"/>
    </source>
</evidence>
<name>A0A560WHI3_9MICO</name>
<protein>
    <submittedName>
        <fullName evidence="2">Uncharacterized protein</fullName>
    </submittedName>
</protein>
<feature type="compositionally biased region" description="Low complexity" evidence="1">
    <location>
        <begin position="173"/>
        <end position="200"/>
    </location>
</feature>
<feature type="compositionally biased region" description="Basic residues" evidence="1">
    <location>
        <begin position="29"/>
        <end position="39"/>
    </location>
</feature>
<feature type="compositionally biased region" description="Basic and acidic residues" evidence="1">
    <location>
        <begin position="78"/>
        <end position="99"/>
    </location>
</feature>
<feature type="region of interest" description="Disordered" evidence="1">
    <location>
        <begin position="1"/>
        <end position="103"/>
    </location>
</feature>